<feature type="binding site" evidence="10">
    <location>
        <position position="305"/>
    </location>
    <ligand>
        <name>ATP</name>
        <dbReference type="ChEBI" id="CHEBI:30616"/>
    </ligand>
</feature>
<evidence type="ECO:0000256" key="7">
    <source>
        <dbReference type="ARBA" id="ARBA00022917"/>
    </source>
</evidence>
<evidence type="ECO:0000256" key="10">
    <source>
        <dbReference type="HAMAP-Rule" id="MF_00177"/>
    </source>
</evidence>
<keyword evidence="12" id="KW-1185">Reference proteome</keyword>
<dbReference type="OrthoDB" id="9803151at2"/>
<dbReference type="Pfam" id="PF01921">
    <property type="entry name" value="tRNA-synt_1f"/>
    <property type="match status" value="1"/>
</dbReference>
<dbReference type="HAMAP" id="MF_00177">
    <property type="entry name" value="Lys_tRNA_synth_class1"/>
    <property type="match status" value="1"/>
</dbReference>
<feature type="short sequence motif" description="'KMSKS' region" evidence="10">
    <location>
        <begin position="302"/>
        <end position="306"/>
    </location>
</feature>
<comment type="caution">
    <text evidence="11">The sequence shown here is derived from an EMBL/GenBank/DDBJ whole genome shotgun (WGS) entry which is preliminary data.</text>
</comment>
<dbReference type="GO" id="GO:0005737">
    <property type="term" value="C:cytoplasm"/>
    <property type="evidence" value="ECO:0007669"/>
    <property type="project" value="UniProtKB-SubCell"/>
</dbReference>
<evidence type="ECO:0000256" key="5">
    <source>
        <dbReference type="ARBA" id="ARBA00022741"/>
    </source>
</evidence>
<keyword evidence="7 10" id="KW-0648">Protein biosynthesis</keyword>
<reference evidence="11 12" key="1">
    <citation type="submission" date="2020-08" db="EMBL/GenBank/DDBJ databases">
        <title>Genomic Encyclopedia of Type Strains, Phase IV (KMG-IV): sequencing the most valuable type-strain genomes for metagenomic binning, comparative biology and taxonomic classification.</title>
        <authorList>
            <person name="Goeker M."/>
        </authorList>
    </citation>
    <scope>NUCLEOTIDE SEQUENCE [LARGE SCALE GENOMIC DNA]</scope>
    <source>
        <strain evidence="11 12">DSM 25024</strain>
    </source>
</reference>
<comment type="subcellular location">
    <subcellularLocation>
        <location evidence="1 10">Cytoplasm</location>
    </subcellularLocation>
</comment>
<dbReference type="InterPro" id="IPR014729">
    <property type="entry name" value="Rossmann-like_a/b/a_fold"/>
</dbReference>
<dbReference type="EMBL" id="JACIDO010000004">
    <property type="protein sequence ID" value="MBB3935951.1"/>
    <property type="molecule type" value="Genomic_DNA"/>
</dbReference>
<dbReference type="AlphaFoldDB" id="A0A7W6BYD3"/>
<gene>
    <name evidence="10" type="primary">lysS</name>
    <name evidence="11" type="ORF">GGR05_002101</name>
</gene>
<evidence type="ECO:0000256" key="6">
    <source>
        <dbReference type="ARBA" id="ARBA00022840"/>
    </source>
</evidence>
<evidence type="ECO:0000256" key="9">
    <source>
        <dbReference type="ARBA" id="ARBA00048573"/>
    </source>
</evidence>
<proteinExistence type="inferred from homology"/>
<dbReference type="PROSITE" id="PS00178">
    <property type="entry name" value="AA_TRNA_LIGASE_I"/>
    <property type="match status" value="1"/>
</dbReference>
<evidence type="ECO:0000256" key="3">
    <source>
        <dbReference type="ARBA" id="ARBA00022490"/>
    </source>
</evidence>
<dbReference type="EC" id="6.1.1.6" evidence="10"/>
<dbReference type="Proteomes" id="UP000531216">
    <property type="component" value="Unassembled WGS sequence"/>
</dbReference>
<dbReference type="GO" id="GO:0004824">
    <property type="term" value="F:lysine-tRNA ligase activity"/>
    <property type="evidence" value="ECO:0007669"/>
    <property type="project" value="UniProtKB-UniRule"/>
</dbReference>
<keyword evidence="6 10" id="KW-0067">ATP-binding</keyword>
<comment type="similarity">
    <text evidence="2 10">Belongs to the class-I aminoacyl-tRNA synthetase family.</text>
</comment>
<keyword evidence="3 10" id="KW-0963">Cytoplasm</keyword>
<name>A0A7W6BYD3_9HYPH</name>
<dbReference type="InterPro" id="IPR002904">
    <property type="entry name" value="Lys-tRNA-ligase"/>
</dbReference>
<evidence type="ECO:0000256" key="2">
    <source>
        <dbReference type="ARBA" id="ARBA00005594"/>
    </source>
</evidence>
<evidence type="ECO:0000256" key="1">
    <source>
        <dbReference type="ARBA" id="ARBA00004496"/>
    </source>
</evidence>
<dbReference type="InterPro" id="IPR001412">
    <property type="entry name" value="aa-tRNA-synth_I_CS"/>
</dbReference>
<sequence length="553" mass="61477">MGVESEAAGRNRPDILEAAQTSQAWPFEEARKIVARLQRTGKREALFETGYGPSGLPHIGTFGEVARTTMVRNAFRILTNDEIPTRLICFSDDLDGMRKIPDSVPDRAALEPYLQRPLSDVPNPFGGEETTFAGHNNAMLRRFLDTFGFDYEFASATEYYRSGRFDTVLLRAAERYDDIMGVMLPTLGPERQATYSPFLPISPTTGRVLYVPMRHVDAKAGTITFLDEDGMETTLPVTGGQVKLQWKPDFGMRWAALGVDFEMFGKDHQTNAVVYDRICEILGGEAPEHFVYELFLDAEGAKISKSKGNGLSIEEWLTYASPESLGLYMFNKPRAAKRLHFDVIPKAVEDYYAFASAFERQDTKSRLQNPTFHIHGGEPPVKGIPVSFALLLNLVSASNASDPKTLWGFISRYAPGVTAETDPELDRLVTYALRYFEDFVRPTKRFRAPDEVERAALEDLDRRLAALPEGADAAAIQDAVLDAARPIPRYQDEKKKGPDGGPGVSLEWFSALYQILIGQERGPRFGSFAALYGIDETRRLIADALAGRLASAA</sequence>
<organism evidence="11 12">
    <name type="scientific">Aureimonas phyllosphaerae</name>
    <dbReference type="NCBI Taxonomy" id="1166078"/>
    <lineage>
        <taxon>Bacteria</taxon>
        <taxon>Pseudomonadati</taxon>
        <taxon>Pseudomonadota</taxon>
        <taxon>Alphaproteobacteria</taxon>
        <taxon>Hyphomicrobiales</taxon>
        <taxon>Aurantimonadaceae</taxon>
        <taxon>Aureimonas</taxon>
    </lineage>
</organism>
<accession>A0A7W6BYD3</accession>
<dbReference type="InterPro" id="IPR008925">
    <property type="entry name" value="aa_tRNA-synth_I_cd-bd_sf"/>
</dbReference>
<dbReference type="SUPFAM" id="SSF48163">
    <property type="entry name" value="An anticodon-binding domain of class I aminoacyl-tRNA synthetases"/>
    <property type="match status" value="1"/>
</dbReference>
<evidence type="ECO:0000313" key="11">
    <source>
        <dbReference type="EMBL" id="MBB3935951.1"/>
    </source>
</evidence>
<evidence type="ECO:0000313" key="12">
    <source>
        <dbReference type="Proteomes" id="UP000531216"/>
    </source>
</evidence>
<dbReference type="RefSeq" id="WP_090963620.1">
    <property type="nucleotide sequence ID" value="NZ_FOOA01000009.1"/>
</dbReference>
<keyword evidence="8 10" id="KW-0030">Aminoacyl-tRNA synthetase</keyword>
<dbReference type="Gene3D" id="1.10.10.350">
    <property type="match status" value="1"/>
</dbReference>
<dbReference type="GO" id="GO:0005524">
    <property type="term" value="F:ATP binding"/>
    <property type="evidence" value="ECO:0007669"/>
    <property type="project" value="UniProtKB-UniRule"/>
</dbReference>
<dbReference type="PANTHER" id="PTHR37940">
    <property type="entry name" value="LYSINE--TRNA LIGASE"/>
    <property type="match status" value="1"/>
</dbReference>
<dbReference type="NCBIfam" id="TIGR00467">
    <property type="entry name" value="lysS_arch"/>
    <property type="match status" value="1"/>
</dbReference>
<dbReference type="SUPFAM" id="SSF52374">
    <property type="entry name" value="Nucleotidylyl transferase"/>
    <property type="match status" value="1"/>
</dbReference>
<dbReference type="InterPro" id="IPR020751">
    <property type="entry name" value="aa-tRNA-synth_I_codon-bd_sub2"/>
</dbReference>
<feature type="short sequence motif" description="'HIGH' region" evidence="10">
    <location>
        <begin position="53"/>
        <end position="61"/>
    </location>
</feature>
<dbReference type="GO" id="GO:0006430">
    <property type="term" value="P:lysyl-tRNA aminoacylation"/>
    <property type="evidence" value="ECO:0007669"/>
    <property type="project" value="UniProtKB-UniRule"/>
</dbReference>
<comment type="catalytic activity">
    <reaction evidence="9 10">
        <text>tRNA(Lys) + L-lysine + ATP = L-lysyl-tRNA(Lys) + AMP + diphosphate</text>
        <dbReference type="Rhea" id="RHEA:20792"/>
        <dbReference type="Rhea" id="RHEA-COMP:9696"/>
        <dbReference type="Rhea" id="RHEA-COMP:9697"/>
        <dbReference type="ChEBI" id="CHEBI:30616"/>
        <dbReference type="ChEBI" id="CHEBI:32551"/>
        <dbReference type="ChEBI" id="CHEBI:33019"/>
        <dbReference type="ChEBI" id="CHEBI:78442"/>
        <dbReference type="ChEBI" id="CHEBI:78529"/>
        <dbReference type="ChEBI" id="CHEBI:456215"/>
        <dbReference type="EC" id="6.1.1.6"/>
    </reaction>
</comment>
<keyword evidence="5 10" id="KW-0547">Nucleotide-binding</keyword>
<evidence type="ECO:0000256" key="8">
    <source>
        <dbReference type="ARBA" id="ARBA00023146"/>
    </source>
</evidence>
<dbReference type="PANTHER" id="PTHR37940:SF1">
    <property type="entry name" value="LYSINE--TRNA LIGASE"/>
    <property type="match status" value="1"/>
</dbReference>
<evidence type="ECO:0000256" key="4">
    <source>
        <dbReference type="ARBA" id="ARBA00022598"/>
    </source>
</evidence>
<dbReference type="NCBIfam" id="NF001968">
    <property type="entry name" value="PRK00750.1-2"/>
    <property type="match status" value="1"/>
</dbReference>
<dbReference type="Gene3D" id="3.40.50.620">
    <property type="entry name" value="HUPs"/>
    <property type="match status" value="2"/>
</dbReference>
<dbReference type="GO" id="GO:0000049">
    <property type="term" value="F:tRNA binding"/>
    <property type="evidence" value="ECO:0007669"/>
    <property type="project" value="InterPro"/>
</dbReference>
<protein>
    <recommendedName>
        <fullName evidence="10">Lysine--tRNA ligase</fullName>
        <ecNumber evidence="10">6.1.1.6</ecNumber>
    </recommendedName>
    <alternativeName>
        <fullName evidence="10">Lysyl-tRNA synthetase</fullName>
        <shortName evidence="10">LysRS</shortName>
    </alternativeName>
</protein>
<keyword evidence="4 10" id="KW-0436">Ligase</keyword>